<dbReference type="PROSITE" id="PS51831">
    <property type="entry name" value="HD"/>
    <property type="match status" value="1"/>
</dbReference>
<dbReference type="InterPro" id="IPR006674">
    <property type="entry name" value="HD_domain"/>
</dbReference>
<dbReference type="PANTHER" id="PTHR35795:SF1">
    <property type="entry name" value="BIS(5'-NUCLEOSYL)-TETRAPHOSPHATASE, SYMMETRICAL"/>
    <property type="match status" value="1"/>
</dbReference>
<dbReference type="InterPro" id="IPR026875">
    <property type="entry name" value="PHydrolase_assoc_dom"/>
</dbReference>
<dbReference type="InterPro" id="IPR006261">
    <property type="entry name" value="dGTPase"/>
</dbReference>
<dbReference type="CDD" id="cd00077">
    <property type="entry name" value="HDc"/>
    <property type="match status" value="1"/>
</dbReference>
<dbReference type="NCBIfam" id="TIGR01353">
    <property type="entry name" value="dGTP_triPase"/>
    <property type="match status" value="1"/>
</dbReference>
<accession>A0A9D0ZM03</accession>
<comment type="caution">
    <text evidence="3">The sequence shown here is derived from an EMBL/GenBank/DDBJ whole genome shotgun (WGS) entry which is preliminary data.</text>
</comment>
<feature type="domain" description="HD" evidence="2">
    <location>
        <begin position="75"/>
        <end position="208"/>
    </location>
</feature>
<reference evidence="3" key="2">
    <citation type="journal article" date="2021" name="PeerJ">
        <title>Extensive microbial diversity within the chicken gut microbiome revealed by metagenomics and culture.</title>
        <authorList>
            <person name="Gilroy R."/>
            <person name="Ravi A."/>
            <person name="Getino M."/>
            <person name="Pursley I."/>
            <person name="Horton D.L."/>
            <person name="Alikhan N.F."/>
            <person name="Baker D."/>
            <person name="Gharbi K."/>
            <person name="Hall N."/>
            <person name="Watson M."/>
            <person name="Adriaenssens E.M."/>
            <person name="Foster-Nyarko E."/>
            <person name="Jarju S."/>
            <person name="Secka A."/>
            <person name="Antonio M."/>
            <person name="Oren A."/>
            <person name="Chaudhuri R.R."/>
            <person name="La Ragione R."/>
            <person name="Hildebrand F."/>
            <person name="Pallen M.J."/>
        </authorList>
    </citation>
    <scope>NUCLEOTIDE SEQUENCE</scope>
    <source>
        <strain evidence="3">ChiSjej6B24-2974</strain>
    </source>
</reference>
<dbReference type="Gene3D" id="1.10.3210.10">
    <property type="entry name" value="Hypothetical protein af1432"/>
    <property type="match status" value="1"/>
</dbReference>
<dbReference type="PANTHER" id="PTHR35795">
    <property type="entry name" value="SLR1885 PROTEIN"/>
    <property type="match status" value="1"/>
</dbReference>
<protein>
    <submittedName>
        <fullName evidence="3">DNTP triphosphohydrolase</fullName>
    </submittedName>
</protein>
<evidence type="ECO:0000259" key="2">
    <source>
        <dbReference type="PROSITE" id="PS51831"/>
    </source>
</evidence>
<dbReference type="AlphaFoldDB" id="A0A9D0ZM03"/>
<dbReference type="Pfam" id="PF13286">
    <property type="entry name" value="HD_assoc"/>
    <property type="match status" value="1"/>
</dbReference>
<gene>
    <name evidence="3" type="primary">dgt</name>
    <name evidence="3" type="ORF">IAA52_07740</name>
</gene>
<dbReference type="EMBL" id="DVFZ01000078">
    <property type="protein sequence ID" value="HIQ82980.1"/>
    <property type="molecule type" value="Genomic_DNA"/>
</dbReference>
<organism evidence="3 4">
    <name type="scientific">Candidatus Pullichristensenella stercorigallinarum</name>
    <dbReference type="NCBI Taxonomy" id="2840909"/>
    <lineage>
        <taxon>Bacteria</taxon>
        <taxon>Bacillati</taxon>
        <taxon>Bacillota</taxon>
        <taxon>Clostridia</taxon>
        <taxon>Candidatus Pullichristensenella</taxon>
    </lineage>
</organism>
<keyword evidence="1" id="KW-0378">Hydrolase</keyword>
<sequence length="480" mass="54973">MKCTLEKLQRMRRPLYSLRAPLSLATRESGLKTRQRYRTEFMRDRDRVLYSKSFRRLAGKTQVYLSGVDDHRRTRLTHTLEVSQIARSIAVPLKLDTDLVEAIALGHDLGHTPFGHAGERALHEIMTPQQEHVLGADCPLNSPLSKDLLPYLGFKHNLQSLKNAMSLEKNYGDHGLDLTNFTLWGIQAHSKPQYSEEKVSNYDQLSYYDTFLKKGCFLREEIPAWSLESFVVAEADEIAQRHHDVEDAIRGGLISKEEIVRIIKDNFANYLKDRDNSELKNSAMLDTETFIAIISRIIVNMFVTNLLNASIININEFIYSEELKQTTFAKYVEKHKPDEKIKNLISYETPGKKSGFIDSAKSFEKTITSRVLSSYDIQSADAKGKYIIRKIFQAYYHTPEQLPNHCAYEFLIASEPASYSQKQLLQLANAEGVGSVRDTFIKRLESGQKRERLILMRVICDYIAGMTDAYAKKAYEALYG</sequence>
<dbReference type="Pfam" id="PF01966">
    <property type="entry name" value="HD"/>
    <property type="match status" value="1"/>
</dbReference>
<dbReference type="GO" id="GO:0016793">
    <property type="term" value="F:triphosphoric monoester hydrolase activity"/>
    <property type="evidence" value="ECO:0007669"/>
    <property type="project" value="InterPro"/>
</dbReference>
<dbReference type="InterPro" id="IPR051094">
    <property type="entry name" value="Diverse_Catalytic_Enzymes"/>
</dbReference>
<dbReference type="Proteomes" id="UP000824260">
    <property type="component" value="Unassembled WGS sequence"/>
</dbReference>
<name>A0A9D0ZM03_9FIRM</name>
<proteinExistence type="predicted"/>
<dbReference type="InterPro" id="IPR003607">
    <property type="entry name" value="HD/PDEase_dom"/>
</dbReference>
<dbReference type="SUPFAM" id="SSF109604">
    <property type="entry name" value="HD-domain/PDEase-like"/>
    <property type="match status" value="1"/>
</dbReference>
<evidence type="ECO:0000313" key="3">
    <source>
        <dbReference type="EMBL" id="HIQ82980.1"/>
    </source>
</evidence>
<dbReference type="SMART" id="SM00471">
    <property type="entry name" value="HDc"/>
    <property type="match status" value="1"/>
</dbReference>
<evidence type="ECO:0000256" key="1">
    <source>
        <dbReference type="ARBA" id="ARBA00022801"/>
    </source>
</evidence>
<reference evidence="3" key="1">
    <citation type="submission" date="2020-10" db="EMBL/GenBank/DDBJ databases">
        <authorList>
            <person name="Gilroy R."/>
        </authorList>
    </citation>
    <scope>NUCLEOTIDE SEQUENCE</scope>
    <source>
        <strain evidence="3">ChiSjej6B24-2974</strain>
    </source>
</reference>
<evidence type="ECO:0000313" key="4">
    <source>
        <dbReference type="Proteomes" id="UP000824260"/>
    </source>
</evidence>